<gene>
    <name evidence="3" type="ORF">J2T10_004025</name>
</gene>
<accession>A0ABT9TTE6</accession>
<name>A0ABT9TTE6_PAENI</name>
<dbReference type="PANTHER" id="PTHR30466:SF1">
    <property type="entry name" value="FMN REDUCTASE (NADH) RUTF"/>
    <property type="match status" value="1"/>
</dbReference>
<dbReference type="EMBL" id="JAUSSW010000016">
    <property type="protein sequence ID" value="MDQ0104351.1"/>
    <property type="molecule type" value="Genomic_DNA"/>
</dbReference>
<dbReference type="RefSeq" id="WP_082924691.1">
    <property type="nucleotide sequence ID" value="NZ_BDDW01000010.1"/>
</dbReference>
<reference evidence="3 4" key="1">
    <citation type="submission" date="2023-07" db="EMBL/GenBank/DDBJ databases">
        <title>Sorghum-associated microbial communities from plants grown in Nebraska, USA.</title>
        <authorList>
            <person name="Schachtman D."/>
        </authorList>
    </citation>
    <scope>NUCLEOTIDE SEQUENCE [LARGE SCALE GENOMIC DNA]</scope>
    <source>
        <strain evidence="3 4">CC523</strain>
    </source>
</reference>
<proteinExistence type="predicted"/>
<evidence type="ECO:0000259" key="2">
    <source>
        <dbReference type="SMART" id="SM00903"/>
    </source>
</evidence>
<comment type="caution">
    <text evidence="3">The sequence shown here is derived from an EMBL/GenBank/DDBJ whole genome shotgun (WGS) entry which is preliminary data.</text>
</comment>
<evidence type="ECO:0000313" key="3">
    <source>
        <dbReference type="EMBL" id="MDQ0104351.1"/>
    </source>
</evidence>
<dbReference type="InterPro" id="IPR012349">
    <property type="entry name" value="Split_barrel_FMN-bd"/>
</dbReference>
<keyword evidence="1" id="KW-0560">Oxidoreductase</keyword>
<dbReference type="PANTHER" id="PTHR30466">
    <property type="entry name" value="FLAVIN REDUCTASE"/>
    <property type="match status" value="1"/>
</dbReference>
<dbReference type="Gene3D" id="2.30.110.10">
    <property type="entry name" value="Electron Transport, Fmn-binding Protein, Chain A"/>
    <property type="match status" value="1"/>
</dbReference>
<dbReference type="SUPFAM" id="SSF50475">
    <property type="entry name" value="FMN-binding split barrel"/>
    <property type="match status" value="1"/>
</dbReference>
<evidence type="ECO:0000313" key="4">
    <source>
        <dbReference type="Proteomes" id="UP001244563"/>
    </source>
</evidence>
<dbReference type="Pfam" id="PF01613">
    <property type="entry name" value="Flavin_Reduct"/>
    <property type="match status" value="1"/>
</dbReference>
<evidence type="ECO:0000256" key="1">
    <source>
        <dbReference type="ARBA" id="ARBA00023002"/>
    </source>
</evidence>
<dbReference type="InterPro" id="IPR002563">
    <property type="entry name" value="Flavin_Rdtase-like_dom"/>
</dbReference>
<keyword evidence="4" id="KW-1185">Reference proteome</keyword>
<dbReference type="InterPro" id="IPR050268">
    <property type="entry name" value="NADH-dep_flavin_reductase"/>
</dbReference>
<sequence>MTSNQTTTSKVDQGHAASALVPDAQLLESISPDEFRLAFRNHAAGVAVITADAGDGPVAMTATSVFSVSATPPLLVFSVSSLSSATPTILRSSSLVVHLLDTTNIALARLCSTSGVDRFADQDSWDVLPTGEPYFVEPPVRIRGEVVNTYEAGMSHLVVVNVTHATSPGADVETLNAPLVYHSRTWLALDRAAAIA</sequence>
<protein>
    <submittedName>
        <fullName evidence="3">Flavin reductase (DIM6/NTAB) family NADH-FMN oxidoreductase RutF</fullName>
    </submittedName>
</protein>
<feature type="domain" description="Flavin reductase like" evidence="2">
    <location>
        <begin position="39"/>
        <end position="188"/>
    </location>
</feature>
<organism evidence="3 4">
    <name type="scientific">Paenarthrobacter nicotinovorans</name>
    <name type="common">Arthrobacter nicotinovorans</name>
    <dbReference type="NCBI Taxonomy" id="29320"/>
    <lineage>
        <taxon>Bacteria</taxon>
        <taxon>Bacillati</taxon>
        <taxon>Actinomycetota</taxon>
        <taxon>Actinomycetes</taxon>
        <taxon>Micrococcales</taxon>
        <taxon>Micrococcaceae</taxon>
        <taxon>Paenarthrobacter</taxon>
    </lineage>
</organism>
<dbReference type="SMART" id="SM00903">
    <property type="entry name" value="Flavin_Reduct"/>
    <property type="match status" value="1"/>
</dbReference>
<dbReference type="Proteomes" id="UP001244563">
    <property type="component" value="Unassembled WGS sequence"/>
</dbReference>